<feature type="transmembrane region" description="Helical" evidence="1">
    <location>
        <begin position="261"/>
        <end position="280"/>
    </location>
</feature>
<evidence type="ECO:0000256" key="1">
    <source>
        <dbReference type="SAM" id="Phobius"/>
    </source>
</evidence>
<evidence type="ECO:0000313" key="2">
    <source>
        <dbReference type="EMBL" id="EFL51554.1"/>
    </source>
</evidence>
<feature type="transmembrane region" description="Helical" evidence="1">
    <location>
        <begin position="348"/>
        <end position="367"/>
    </location>
</feature>
<organism evidence="2 3">
    <name type="scientific">Solidesulfovibrio fructosivorans JJ]</name>
    <dbReference type="NCBI Taxonomy" id="596151"/>
    <lineage>
        <taxon>Bacteria</taxon>
        <taxon>Pseudomonadati</taxon>
        <taxon>Thermodesulfobacteriota</taxon>
        <taxon>Desulfovibrionia</taxon>
        <taxon>Desulfovibrionales</taxon>
        <taxon>Desulfovibrionaceae</taxon>
        <taxon>Solidesulfovibrio</taxon>
    </lineage>
</organism>
<keyword evidence="3" id="KW-1185">Reference proteome</keyword>
<feature type="transmembrane region" description="Helical" evidence="1">
    <location>
        <begin position="182"/>
        <end position="200"/>
    </location>
</feature>
<feature type="transmembrane region" description="Helical" evidence="1">
    <location>
        <begin position="75"/>
        <end position="96"/>
    </location>
</feature>
<comment type="caution">
    <text evidence="2">The sequence shown here is derived from an EMBL/GenBank/DDBJ whole genome shotgun (WGS) entry which is preliminary data.</text>
</comment>
<gene>
    <name evidence="2" type="ORF">DesfrDRAFT_1715</name>
</gene>
<dbReference type="eggNOG" id="ENOG50314BY">
    <property type="taxonomic scope" value="Bacteria"/>
</dbReference>
<dbReference type="RefSeq" id="WP_005992971.1">
    <property type="nucleotide sequence ID" value="NZ_AECZ01000009.1"/>
</dbReference>
<evidence type="ECO:0000313" key="3">
    <source>
        <dbReference type="Proteomes" id="UP000006250"/>
    </source>
</evidence>
<feature type="transmembrane region" description="Helical" evidence="1">
    <location>
        <begin position="292"/>
        <end position="310"/>
    </location>
</feature>
<dbReference type="AlphaFoldDB" id="E1JVR6"/>
<accession>E1JVR6</accession>
<feature type="transmembrane region" description="Helical" evidence="1">
    <location>
        <begin position="152"/>
        <end position="170"/>
    </location>
</feature>
<feature type="transmembrane region" description="Helical" evidence="1">
    <location>
        <begin position="206"/>
        <end position="224"/>
    </location>
</feature>
<protein>
    <submittedName>
        <fullName evidence="2">Uncharacterized protein</fullName>
    </submittedName>
</protein>
<keyword evidence="1" id="KW-0472">Membrane</keyword>
<dbReference type="OrthoDB" id="5461411at2"/>
<proteinExistence type="predicted"/>
<dbReference type="STRING" id="596151.DesfrDRAFT_1715"/>
<feature type="transmembrane region" description="Helical" evidence="1">
    <location>
        <begin position="108"/>
        <end position="132"/>
    </location>
</feature>
<keyword evidence="1" id="KW-1133">Transmembrane helix</keyword>
<dbReference type="Proteomes" id="UP000006250">
    <property type="component" value="Unassembled WGS sequence"/>
</dbReference>
<feature type="transmembrane region" description="Helical" evidence="1">
    <location>
        <begin position="12"/>
        <end position="30"/>
    </location>
</feature>
<sequence>MTTQTPHTGRPLPAALALGFAGAGATCLLLRELLLAYCGNEAAMGAAMALLPLAIAVGAALPGRLWPDRDPADSLGPALGFLAIILPLSLLLPRLARPGAIVGGATALSPLAVSGAAIGAFVPSGLCLGLVWMLTGTVGCRQEGKNAARLPAALAGAAALGALFVQFVAIPKLTPLNASLDMGLACCVAGILCAAGSPGGRGPETWLSVMALGFVLLLPVSGLLETRLAAWQWQCPVSAVPAVPAAIGTVLGGGARAVATALTYLAVCIAAVAALAGRVTLPGLREDQSRDLAIGMAEAGAFLGLLLAYQGVAGNLFPHLPALAAAWLVGDALALYPSRDIRRGLVPNTPALCGAALGLALLSALLIL</sequence>
<feature type="transmembrane region" description="Helical" evidence="1">
    <location>
        <begin position="42"/>
        <end position="63"/>
    </location>
</feature>
<keyword evidence="1" id="KW-0812">Transmembrane</keyword>
<name>E1JVR6_SOLFR</name>
<dbReference type="EMBL" id="AECZ01000009">
    <property type="protein sequence ID" value="EFL51554.1"/>
    <property type="molecule type" value="Genomic_DNA"/>
</dbReference>
<feature type="transmembrane region" description="Helical" evidence="1">
    <location>
        <begin position="316"/>
        <end position="336"/>
    </location>
</feature>
<reference evidence="2 3" key="1">
    <citation type="submission" date="2010-08" db="EMBL/GenBank/DDBJ databases">
        <title>The draft genome of Desulfovibrio fructosovorans JJ.</title>
        <authorList>
            <consortium name="US DOE Joint Genome Institute (JGI-PGF)"/>
            <person name="Lucas S."/>
            <person name="Copeland A."/>
            <person name="Lapidus A."/>
            <person name="Cheng J.-F."/>
            <person name="Bruce D."/>
            <person name="Goodwin L."/>
            <person name="Pitluck S."/>
            <person name="Land M.L."/>
            <person name="Hauser L."/>
            <person name="Chang Y.-J."/>
            <person name="Jeffries C."/>
            <person name="Wall J.D."/>
            <person name="Stahl D.A."/>
            <person name="Arkin A.P."/>
            <person name="Dehal P."/>
            <person name="Stolyar S.M."/>
            <person name="Hazen T.C."/>
            <person name="Woyke T.J."/>
        </authorList>
    </citation>
    <scope>NUCLEOTIDE SEQUENCE [LARGE SCALE GENOMIC DNA]</scope>
    <source>
        <strain evidence="2 3">JJ</strain>
    </source>
</reference>